<dbReference type="AlphaFoldDB" id="A0A7I8XDM1"/>
<reference evidence="2" key="1">
    <citation type="submission" date="2020-09" db="EMBL/GenBank/DDBJ databases">
        <authorList>
            <person name="Kikuchi T."/>
        </authorList>
    </citation>
    <scope>NUCLEOTIDE SEQUENCE</scope>
    <source>
        <strain evidence="2">Ka4C1</strain>
    </source>
</reference>
<sequence>MGYSIPRYSSRYNQRLPRLRSRLLAPALSGSGSEPGAGAGNFRVGSGSRVGAGSDIGKVGAKFPSEPRAGAANLASAPALGAKSRSRGHRLP</sequence>
<feature type="compositionally biased region" description="Low complexity" evidence="1">
    <location>
        <begin position="43"/>
        <end position="53"/>
    </location>
</feature>
<organism evidence="2 3">
    <name type="scientific">Bursaphelenchus xylophilus</name>
    <name type="common">Pinewood nematode worm</name>
    <name type="synonym">Aphelenchoides xylophilus</name>
    <dbReference type="NCBI Taxonomy" id="6326"/>
    <lineage>
        <taxon>Eukaryota</taxon>
        <taxon>Metazoa</taxon>
        <taxon>Ecdysozoa</taxon>
        <taxon>Nematoda</taxon>
        <taxon>Chromadorea</taxon>
        <taxon>Rhabditida</taxon>
        <taxon>Tylenchina</taxon>
        <taxon>Tylenchomorpha</taxon>
        <taxon>Aphelenchoidea</taxon>
        <taxon>Aphelenchoididae</taxon>
        <taxon>Bursaphelenchus</taxon>
    </lineage>
</organism>
<protein>
    <submittedName>
        <fullName evidence="2">(pine wood nematode) hypothetical protein</fullName>
    </submittedName>
</protein>
<feature type="region of interest" description="Disordered" evidence="1">
    <location>
        <begin position="26"/>
        <end position="92"/>
    </location>
</feature>
<keyword evidence="3" id="KW-1185">Reference proteome</keyword>
<comment type="caution">
    <text evidence="2">The sequence shown here is derived from an EMBL/GenBank/DDBJ whole genome shotgun (WGS) entry which is preliminary data.</text>
</comment>
<dbReference type="EMBL" id="CAJFCV020000004">
    <property type="protein sequence ID" value="CAG9113457.1"/>
    <property type="molecule type" value="Genomic_DNA"/>
</dbReference>
<feature type="compositionally biased region" description="Low complexity" evidence="1">
    <location>
        <begin position="69"/>
        <end position="82"/>
    </location>
</feature>
<evidence type="ECO:0000313" key="3">
    <source>
        <dbReference type="Proteomes" id="UP000659654"/>
    </source>
</evidence>
<dbReference type="Proteomes" id="UP000582659">
    <property type="component" value="Unassembled WGS sequence"/>
</dbReference>
<accession>A0A7I8XDM1</accession>
<dbReference type="EMBL" id="CAJFDI010000004">
    <property type="protein sequence ID" value="CAD5224629.1"/>
    <property type="molecule type" value="Genomic_DNA"/>
</dbReference>
<gene>
    <name evidence="2" type="ORF">BXYJ_LOCUS8139</name>
</gene>
<proteinExistence type="predicted"/>
<evidence type="ECO:0000256" key="1">
    <source>
        <dbReference type="SAM" id="MobiDB-lite"/>
    </source>
</evidence>
<name>A0A7I8XDM1_BURXY</name>
<dbReference type="Proteomes" id="UP000659654">
    <property type="component" value="Unassembled WGS sequence"/>
</dbReference>
<evidence type="ECO:0000313" key="2">
    <source>
        <dbReference type="EMBL" id="CAD5224629.1"/>
    </source>
</evidence>